<evidence type="ECO:0000256" key="6">
    <source>
        <dbReference type="ARBA" id="ARBA00023049"/>
    </source>
</evidence>
<keyword evidence="3" id="KW-0479">Metal-binding</keyword>
<evidence type="ECO:0008006" key="9">
    <source>
        <dbReference type="Google" id="ProtNLM"/>
    </source>
</evidence>
<keyword evidence="6" id="KW-0482">Metalloprotease</keyword>
<accession>A0AAX6MWW6</accession>
<evidence type="ECO:0000313" key="7">
    <source>
        <dbReference type="EMBL" id="KAK6956691.1"/>
    </source>
</evidence>
<dbReference type="EMBL" id="JBANMG010000002">
    <property type="protein sequence ID" value="KAK6956691.1"/>
    <property type="molecule type" value="Genomic_DNA"/>
</dbReference>
<dbReference type="GO" id="GO:0006508">
    <property type="term" value="P:proteolysis"/>
    <property type="evidence" value="ECO:0007669"/>
    <property type="project" value="UniProtKB-KW"/>
</dbReference>
<dbReference type="PANTHER" id="PTHR15910">
    <property type="entry name" value="ARCHAEMETZINCIN"/>
    <property type="match status" value="1"/>
</dbReference>
<dbReference type="Gene3D" id="3.40.390.10">
    <property type="entry name" value="Collagenase (Catalytic Domain)"/>
    <property type="match status" value="1"/>
</dbReference>
<comment type="cofactor">
    <cofactor evidence="1">
        <name>Zn(2+)</name>
        <dbReference type="ChEBI" id="CHEBI:29105"/>
    </cofactor>
</comment>
<dbReference type="CDD" id="cd11375">
    <property type="entry name" value="Peptidase_M54"/>
    <property type="match status" value="1"/>
</dbReference>
<keyword evidence="2" id="KW-0645">Protease</keyword>
<protein>
    <recommendedName>
        <fullName evidence="9">Archaemetzincin-2</fullName>
    </recommendedName>
</protein>
<evidence type="ECO:0000256" key="2">
    <source>
        <dbReference type="ARBA" id="ARBA00022670"/>
    </source>
</evidence>
<dbReference type="AlphaFoldDB" id="A0AAX6MWW6"/>
<dbReference type="GO" id="GO:0008237">
    <property type="term" value="F:metallopeptidase activity"/>
    <property type="evidence" value="ECO:0007669"/>
    <property type="project" value="UniProtKB-KW"/>
</dbReference>
<dbReference type="SUPFAM" id="SSF55486">
    <property type="entry name" value="Metalloproteases ('zincins'), catalytic domain"/>
    <property type="match status" value="1"/>
</dbReference>
<proteinExistence type="predicted"/>
<dbReference type="Proteomes" id="UP001369815">
    <property type="component" value="Unassembled WGS sequence"/>
</dbReference>
<evidence type="ECO:0000313" key="8">
    <source>
        <dbReference type="Proteomes" id="UP001369815"/>
    </source>
</evidence>
<reference evidence="7 8" key="1">
    <citation type="journal article" date="2024" name="Front Chem Biol">
        <title>Unveiling the potential of Daldinia eschscholtzii MFLUCC 19-0629 through bioactivity and bioinformatics studies for enhanced sustainable agriculture production.</title>
        <authorList>
            <person name="Brooks S."/>
            <person name="Weaver J.A."/>
            <person name="Klomchit A."/>
            <person name="Alharthi S.A."/>
            <person name="Onlamun T."/>
            <person name="Nurani R."/>
            <person name="Vong T.K."/>
            <person name="Alberti F."/>
            <person name="Greco C."/>
        </authorList>
    </citation>
    <scope>NUCLEOTIDE SEQUENCE [LARGE SCALE GENOMIC DNA]</scope>
    <source>
        <strain evidence="7">MFLUCC 19-0629</strain>
    </source>
</reference>
<comment type="caution">
    <text evidence="7">The sequence shown here is derived from an EMBL/GenBank/DDBJ whole genome shotgun (WGS) entry which is preliminary data.</text>
</comment>
<evidence type="ECO:0000256" key="1">
    <source>
        <dbReference type="ARBA" id="ARBA00001947"/>
    </source>
</evidence>
<dbReference type="InterPro" id="IPR024079">
    <property type="entry name" value="MetalloPept_cat_dom_sf"/>
</dbReference>
<gene>
    <name evidence="7" type="ORF">Daesc_001970</name>
</gene>
<name>A0AAX6MWW6_9PEZI</name>
<evidence type="ECO:0000256" key="3">
    <source>
        <dbReference type="ARBA" id="ARBA00022723"/>
    </source>
</evidence>
<organism evidence="7 8">
    <name type="scientific">Daldinia eschscholtzii</name>
    <dbReference type="NCBI Taxonomy" id="292717"/>
    <lineage>
        <taxon>Eukaryota</taxon>
        <taxon>Fungi</taxon>
        <taxon>Dikarya</taxon>
        <taxon>Ascomycota</taxon>
        <taxon>Pezizomycotina</taxon>
        <taxon>Sordariomycetes</taxon>
        <taxon>Xylariomycetidae</taxon>
        <taxon>Xylariales</taxon>
        <taxon>Hypoxylaceae</taxon>
        <taxon>Daldinia</taxon>
    </lineage>
</organism>
<evidence type="ECO:0000256" key="5">
    <source>
        <dbReference type="ARBA" id="ARBA00022833"/>
    </source>
</evidence>
<keyword evidence="5" id="KW-0862">Zinc</keyword>
<sequence length="457" mass="51206">MPRVQKTCLHEALQLEPSAYAIDAGYKWPTPDRRLAATTKSGRNPLAARGQAATVLEKLTEESASRLADVFPGPLVLPDDELTNDPKYPPQSFRSWFNEPLRKNNKLNSKRKTLYVAYTPEITPGVDYMKQWRQPKVKKRSKSASEKLQPPLDDIIKYTGAFYHGLSVKPFPTRLQFVPWTEPKESGERSSGIQYVGLLAGNNCTRIRARPSPDGIFGGQLNLEDLLDAAIEMVPKEAYSIILLVDHDMYEDEDDDFCCGRAYGGNRVSVVSTARYHPALDGHAGIEFEHMWPASHCKSYVEDICVANDTQSHLGTDQRGSTSGPLWAALEAVRSLQEPVTLEDRKGLWFSRIARTAVHELGHCLGLDHCIYYACVMQGSSRIAEDVRQPPYLCPVCLSKVAYAIACELDGGDENGKEMYIKERYRLLADFCGMWKHVGMFAGYGAWLRARLEVVDP</sequence>
<evidence type="ECO:0000256" key="4">
    <source>
        <dbReference type="ARBA" id="ARBA00022801"/>
    </source>
</evidence>
<dbReference type="InterPro" id="IPR012962">
    <property type="entry name" value="Pept_M54_archaemetzincn"/>
</dbReference>
<dbReference type="GO" id="GO:0046872">
    <property type="term" value="F:metal ion binding"/>
    <property type="evidence" value="ECO:0007669"/>
    <property type="project" value="UniProtKB-KW"/>
</dbReference>
<dbReference type="PANTHER" id="PTHR15910:SF1">
    <property type="entry name" value="ARCHAEMETZINCIN-2"/>
    <property type="match status" value="1"/>
</dbReference>
<keyword evidence="8" id="KW-1185">Reference proteome</keyword>
<keyword evidence="4" id="KW-0378">Hydrolase</keyword>
<dbReference type="Pfam" id="PF07998">
    <property type="entry name" value="Peptidase_M54"/>
    <property type="match status" value="1"/>
</dbReference>